<dbReference type="Proteomes" id="UP000326877">
    <property type="component" value="Unassembled WGS sequence"/>
</dbReference>
<sequence length="165" mass="19213">MLEFREWHECNSPRTFLVREFPYHNIIVIKYKSPSCDRLSISMFFAFDMYKCMQRLGLTPDVFPSPFDRIPFSDQRRHEADHAYIPLNTRSADDHPSLVFKFGHLDALHTLQVDARLWLAGAEGLTQLVLVIAFNKPAEQMEFECWELLDSVPSRTNRSLSSVCT</sequence>
<dbReference type="EMBL" id="ML735237">
    <property type="protein sequence ID" value="KAE8392460.1"/>
    <property type="molecule type" value="Genomic_DNA"/>
</dbReference>
<protein>
    <submittedName>
        <fullName evidence="1">Uncharacterized protein</fullName>
    </submittedName>
</protein>
<dbReference type="OrthoDB" id="76567at2759"/>
<gene>
    <name evidence="1" type="ORF">BDV23DRAFT_151249</name>
</gene>
<organism evidence="1">
    <name type="scientific">Petromyces alliaceus</name>
    <name type="common">Aspergillus alliaceus</name>
    <dbReference type="NCBI Taxonomy" id="209559"/>
    <lineage>
        <taxon>Eukaryota</taxon>
        <taxon>Fungi</taxon>
        <taxon>Dikarya</taxon>
        <taxon>Ascomycota</taxon>
        <taxon>Pezizomycotina</taxon>
        <taxon>Eurotiomycetes</taxon>
        <taxon>Eurotiomycetidae</taxon>
        <taxon>Eurotiales</taxon>
        <taxon>Aspergillaceae</taxon>
        <taxon>Aspergillus</taxon>
        <taxon>Aspergillus subgen. Circumdati</taxon>
    </lineage>
</organism>
<proteinExistence type="predicted"/>
<accession>A0A5N7CE92</accession>
<reference evidence="1" key="1">
    <citation type="submission" date="2019-04" db="EMBL/GenBank/DDBJ databases">
        <title>Friends and foes A comparative genomics studyof 23 Aspergillus species from section Flavi.</title>
        <authorList>
            <consortium name="DOE Joint Genome Institute"/>
            <person name="Kjaerbolling I."/>
            <person name="Vesth T."/>
            <person name="Frisvad J.C."/>
            <person name="Nybo J.L."/>
            <person name="Theobald S."/>
            <person name="Kildgaard S."/>
            <person name="Isbrandt T."/>
            <person name="Kuo A."/>
            <person name="Sato A."/>
            <person name="Lyhne E.K."/>
            <person name="Kogle M.E."/>
            <person name="Wiebenga A."/>
            <person name="Kun R.S."/>
            <person name="Lubbers R.J."/>
            <person name="Makela M.R."/>
            <person name="Barry K."/>
            <person name="Chovatia M."/>
            <person name="Clum A."/>
            <person name="Daum C."/>
            <person name="Haridas S."/>
            <person name="He G."/>
            <person name="LaButti K."/>
            <person name="Lipzen A."/>
            <person name="Mondo S."/>
            <person name="Riley R."/>
            <person name="Salamov A."/>
            <person name="Simmons B.A."/>
            <person name="Magnuson J.K."/>
            <person name="Henrissat B."/>
            <person name="Mortensen U.H."/>
            <person name="Larsen T.O."/>
            <person name="Devries R.P."/>
            <person name="Grigoriev I.V."/>
            <person name="Machida M."/>
            <person name="Baker S.E."/>
            <person name="Andersen M.R."/>
        </authorList>
    </citation>
    <scope>NUCLEOTIDE SEQUENCE [LARGE SCALE GENOMIC DNA]</scope>
    <source>
        <strain evidence="1">IBT 14317</strain>
    </source>
</reference>
<evidence type="ECO:0000313" key="1">
    <source>
        <dbReference type="EMBL" id="KAE8392460.1"/>
    </source>
</evidence>
<dbReference type="AlphaFoldDB" id="A0A5N7CE92"/>
<name>A0A5N7CE92_PETAA</name>